<gene>
    <name evidence="10" type="ORF">CJ199_00585</name>
</gene>
<evidence type="ECO:0000256" key="2">
    <source>
        <dbReference type="ARBA" id="ARBA00009773"/>
    </source>
</evidence>
<dbReference type="GO" id="GO:0005886">
    <property type="term" value="C:plasma membrane"/>
    <property type="evidence" value="ECO:0007669"/>
    <property type="project" value="UniProtKB-SubCell"/>
</dbReference>
<evidence type="ECO:0000256" key="6">
    <source>
        <dbReference type="ARBA" id="ARBA00022989"/>
    </source>
</evidence>
<evidence type="ECO:0000256" key="7">
    <source>
        <dbReference type="ARBA" id="ARBA00023136"/>
    </source>
</evidence>
<dbReference type="GO" id="GO:0055085">
    <property type="term" value="P:transmembrane transport"/>
    <property type="evidence" value="ECO:0007669"/>
    <property type="project" value="TreeGrafter"/>
</dbReference>
<feature type="transmembrane region" description="Helical" evidence="9">
    <location>
        <begin position="99"/>
        <end position="120"/>
    </location>
</feature>
<dbReference type="AlphaFoldDB" id="A0A2N6VP63"/>
<dbReference type="InterPro" id="IPR002549">
    <property type="entry name" value="AI-2E-like"/>
</dbReference>
<proteinExistence type="inferred from homology"/>
<evidence type="ECO:0000256" key="5">
    <source>
        <dbReference type="ARBA" id="ARBA00022692"/>
    </source>
</evidence>
<dbReference type="EMBL" id="PNHK01000001">
    <property type="protein sequence ID" value="PMD05942.1"/>
    <property type="molecule type" value="Genomic_DNA"/>
</dbReference>
<feature type="transmembrane region" description="Helical" evidence="9">
    <location>
        <begin position="336"/>
        <end position="352"/>
    </location>
</feature>
<evidence type="ECO:0000256" key="1">
    <source>
        <dbReference type="ARBA" id="ARBA00004651"/>
    </source>
</evidence>
<keyword evidence="6 9" id="KW-1133">Transmembrane helix</keyword>
<evidence type="ECO:0000256" key="8">
    <source>
        <dbReference type="SAM" id="MobiDB-lite"/>
    </source>
</evidence>
<comment type="similarity">
    <text evidence="2">Belongs to the autoinducer-2 exporter (AI-2E) (TC 2.A.86) family.</text>
</comment>
<comment type="subcellular location">
    <subcellularLocation>
        <location evidence="1">Cell membrane</location>
        <topology evidence="1">Multi-pass membrane protein</topology>
    </subcellularLocation>
</comment>
<dbReference type="OrthoDB" id="9784366at2"/>
<feature type="region of interest" description="Disordered" evidence="8">
    <location>
        <begin position="431"/>
        <end position="456"/>
    </location>
</feature>
<keyword evidence="7 9" id="KW-0472">Membrane</keyword>
<feature type="transmembrane region" description="Helical" evidence="9">
    <location>
        <begin position="127"/>
        <end position="148"/>
    </location>
</feature>
<feature type="transmembrane region" description="Helical" evidence="9">
    <location>
        <begin position="279"/>
        <end position="302"/>
    </location>
</feature>
<dbReference type="PANTHER" id="PTHR21716:SF53">
    <property type="entry name" value="PERMEASE PERM-RELATED"/>
    <property type="match status" value="1"/>
</dbReference>
<comment type="caution">
    <text evidence="10">The sequence shown here is derived from an EMBL/GenBank/DDBJ whole genome shotgun (WGS) entry which is preliminary data.</text>
</comment>
<evidence type="ECO:0000256" key="9">
    <source>
        <dbReference type="SAM" id="Phobius"/>
    </source>
</evidence>
<organism evidence="10 11">
    <name type="scientific">Brevibacterium paucivorans</name>
    <dbReference type="NCBI Taxonomy" id="170994"/>
    <lineage>
        <taxon>Bacteria</taxon>
        <taxon>Bacillati</taxon>
        <taxon>Actinomycetota</taxon>
        <taxon>Actinomycetes</taxon>
        <taxon>Micrococcales</taxon>
        <taxon>Brevibacteriaceae</taxon>
        <taxon>Brevibacterium</taxon>
    </lineage>
</organism>
<evidence type="ECO:0000256" key="4">
    <source>
        <dbReference type="ARBA" id="ARBA00022475"/>
    </source>
</evidence>
<protein>
    <submittedName>
        <fullName evidence="10">AI-2E family transporter</fullName>
    </submittedName>
</protein>
<name>A0A2N6VP63_9MICO</name>
<evidence type="ECO:0000256" key="3">
    <source>
        <dbReference type="ARBA" id="ARBA00022448"/>
    </source>
</evidence>
<evidence type="ECO:0000313" key="10">
    <source>
        <dbReference type="EMBL" id="PMD05942.1"/>
    </source>
</evidence>
<keyword evidence="3" id="KW-0813">Transport</keyword>
<dbReference type="Pfam" id="PF01594">
    <property type="entry name" value="AI-2E_transport"/>
    <property type="match status" value="1"/>
</dbReference>
<dbReference type="PANTHER" id="PTHR21716">
    <property type="entry name" value="TRANSMEMBRANE PROTEIN"/>
    <property type="match status" value="1"/>
</dbReference>
<sequence>MNKSTGKLFHMNSKRRRKPILGKWLRSVNNVREEEPQATQAISLDDFSDREIEEAREESQKPPYVAPSLKLAAAWSWRFLVVVAAVSIALWGLSKVSILVLPCLIALLLAALMAPVVSFLDRHKWPHALSVATTFLGFILVVLGLLAFTGQQIVVGFPALAHQVVLGVNKLNAFIQNNPFGIDSTVITGYLDEFNTKALDWLQKSQGKIASGALGAASSIGNFVTGLLITLFASFFFLFDGGRIFNWFVRLLPKPAQPKSVAAAVNGWNSLVQYVRVQVLVAAIDAVGIGIGALVLGIPLAFPLTVLVFLASFIPLVGAVLTGVIAVLVALVSKGLVSAIIMLIVVVAVQQLEGNVLQPFLMGKAVAVHPLAVVLAVTGGGVLFGIPGALFAVPFVAMLNTVVLTLSGNDEYMKKAHEALAHLKGDSEALTKAKKATSEHVEAQEAKERAKASSES</sequence>
<evidence type="ECO:0000313" key="11">
    <source>
        <dbReference type="Proteomes" id="UP000235598"/>
    </source>
</evidence>
<feature type="transmembrane region" description="Helical" evidence="9">
    <location>
        <begin position="372"/>
        <end position="405"/>
    </location>
</feature>
<keyword evidence="4" id="KW-1003">Cell membrane</keyword>
<feature type="transmembrane region" description="Helical" evidence="9">
    <location>
        <begin position="308"/>
        <end position="329"/>
    </location>
</feature>
<accession>A0A2N6VP63</accession>
<feature type="transmembrane region" description="Helical" evidence="9">
    <location>
        <begin position="220"/>
        <end position="239"/>
    </location>
</feature>
<reference evidence="10 11" key="1">
    <citation type="submission" date="2017-09" db="EMBL/GenBank/DDBJ databases">
        <title>Bacterial strain isolated from the female urinary microbiota.</title>
        <authorList>
            <person name="Thomas-White K."/>
            <person name="Kumar N."/>
            <person name="Forster S."/>
            <person name="Putonti C."/>
            <person name="Lawley T."/>
            <person name="Wolfe A.J."/>
        </authorList>
    </citation>
    <scope>NUCLEOTIDE SEQUENCE [LARGE SCALE GENOMIC DNA]</scope>
    <source>
        <strain evidence="10 11">UMB1301</strain>
    </source>
</reference>
<keyword evidence="5 9" id="KW-0812">Transmembrane</keyword>
<feature type="transmembrane region" description="Helical" evidence="9">
    <location>
        <begin position="75"/>
        <end position="93"/>
    </location>
</feature>
<dbReference type="Proteomes" id="UP000235598">
    <property type="component" value="Unassembled WGS sequence"/>
</dbReference>